<feature type="domain" description="Zn(2)-C6 fungal-type" evidence="3">
    <location>
        <begin position="11"/>
        <end position="42"/>
    </location>
</feature>
<dbReference type="InterPro" id="IPR036864">
    <property type="entry name" value="Zn2-C6_fun-type_DNA-bd_sf"/>
</dbReference>
<proteinExistence type="predicted"/>
<reference evidence="4 5" key="1">
    <citation type="journal article" date="2009" name="Genome Res.">
        <title>Comparative genomics of protoploid Saccharomycetaceae.</title>
        <authorList>
            <consortium name="The Genolevures Consortium"/>
            <person name="Souciet J.-L."/>
            <person name="Dujon B."/>
            <person name="Gaillardin C."/>
            <person name="Johnston M."/>
            <person name="Baret P.V."/>
            <person name="Cliften P."/>
            <person name="Sherman D.J."/>
            <person name="Weissenbach J."/>
            <person name="Westhof E."/>
            <person name="Wincker P."/>
            <person name="Jubin C."/>
            <person name="Poulain J."/>
            <person name="Barbe V."/>
            <person name="Segurens B."/>
            <person name="Artiguenave F."/>
            <person name="Anthouard V."/>
            <person name="Vacherie B."/>
            <person name="Val M.-E."/>
            <person name="Fulton R.S."/>
            <person name="Minx P."/>
            <person name="Wilson R."/>
            <person name="Durrens P."/>
            <person name="Jean G."/>
            <person name="Marck C."/>
            <person name="Martin T."/>
            <person name="Nikolski M."/>
            <person name="Rolland T."/>
            <person name="Seret M.-L."/>
            <person name="Casaregola S."/>
            <person name="Despons L."/>
            <person name="Fairhead C."/>
            <person name="Fischer G."/>
            <person name="Lafontaine I."/>
            <person name="Leh V."/>
            <person name="Lemaire M."/>
            <person name="de Montigny J."/>
            <person name="Neuveglise C."/>
            <person name="Thierry A."/>
            <person name="Blanc-Lenfle I."/>
            <person name="Bleykasten C."/>
            <person name="Diffels J."/>
            <person name="Fritsch E."/>
            <person name="Frangeul L."/>
            <person name="Goeffon A."/>
            <person name="Jauniaux N."/>
            <person name="Kachouri-Lafond R."/>
            <person name="Payen C."/>
            <person name="Potier S."/>
            <person name="Pribylova L."/>
            <person name="Ozanne C."/>
            <person name="Richard G.-F."/>
            <person name="Sacerdot C."/>
            <person name="Straub M.-L."/>
            <person name="Talla E."/>
        </authorList>
    </citation>
    <scope>NUCLEOTIDE SEQUENCE [LARGE SCALE GENOMIC DNA]</scope>
    <source>
        <strain evidence="5">ATCC 56472 / CBS 6340 / NRRL Y-8284</strain>
    </source>
</reference>
<organism evidence="4 5">
    <name type="scientific">Lachancea thermotolerans (strain ATCC 56472 / CBS 6340 / NRRL Y-8284)</name>
    <name type="common">Yeast</name>
    <name type="synonym">Kluyveromyces thermotolerans</name>
    <dbReference type="NCBI Taxonomy" id="559295"/>
    <lineage>
        <taxon>Eukaryota</taxon>
        <taxon>Fungi</taxon>
        <taxon>Dikarya</taxon>
        <taxon>Ascomycota</taxon>
        <taxon>Saccharomycotina</taxon>
        <taxon>Saccharomycetes</taxon>
        <taxon>Saccharomycetales</taxon>
        <taxon>Saccharomycetaceae</taxon>
        <taxon>Lachancea</taxon>
    </lineage>
</organism>
<dbReference type="SUPFAM" id="SSF57701">
    <property type="entry name" value="Zn2/Cys6 DNA-binding domain"/>
    <property type="match status" value="1"/>
</dbReference>
<dbReference type="Pfam" id="PF11951">
    <property type="entry name" value="Fungal_trans_2"/>
    <property type="match status" value="1"/>
</dbReference>
<dbReference type="HOGENOM" id="CLU_008109_1_0_1"/>
<dbReference type="SMART" id="SM00066">
    <property type="entry name" value="GAL4"/>
    <property type="match status" value="1"/>
</dbReference>
<dbReference type="Gene3D" id="4.10.240.10">
    <property type="entry name" value="Zn(2)-C6 fungal-type DNA-binding domain"/>
    <property type="match status" value="1"/>
</dbReference>
<evidence type="ECO:0000313" key="4">
    <source>
        <dbReference type="EMBL" id="CAR21355.1"/>
    </source>
</evidence>
<dbReference type="PROSITE" id="PS50048">
    <property type="entry name" value="ZN2_CY6_FUNGAL_2"/>
    <property type="match status" value="1"/>
</dbReference>
<accession>C5DC48</accession>
<evidence type="ECO:0000256" key="2">
    <source>
        <dbReference type="ARBA" id="ARBA00023242"/>
    </source>
</evidence>
<dbReference type="InterPro" id="IPR021858">
    <property type="entry name" value="Fun_TF"/>
</dbReference>
<dbReference type="OMA" id="TQMAMEY"/>
<dbReference type="eggNOG" id="ENOG502QW7R">
    <property type="taxonomic scope" value="Eukaryota"/>
</dbReference>
<dbReference type="GO" id="GO:0005634">
    <property type="term" value="C:nucleus"/>
    <property type="evidence" value="ECO:0007669"/>
    <property type="project" value="UniProtKB-SubCell"/>
</dbReference>
<dbReference type="OrthoDB" id="5229455at2759"/>
<keyword evidence="5" id="KW-1185">Reference proteome</keyword>
<dbReference type="PROSITE" id="PS00463">
    <property type="entry name" value="ZN2_CY6_FUNGAL_1"/>
    <property type="match status" value="1"/>
</dbReference>
<dbReference type="GO" id="GO:0000976">
    <property type="term" value="F:transcription cis-regulatory region binding"/>
    <property type="evidence" value="ECO:0007669"/>
    <property type="project" value="TreeGrafter"/>
</dbReference>
<keyword evidence="2" id="KW-0539">Nucleus</keyword>
<dbReference type="RefSeq" id="XP_002551797.1">
    <property type="nucleotide sequence ID" value="XM_002551751.1"/>
</dbReference>
<evidence type="ECO:0000259" key="3">
    <source>
        <dbReference type="PROSITE" id="PS50048"/>
    </source>
</evidence>
<dbReference type="STRING" id="559295.C5DC48"/>
<dbReference type="GO" id="GO:0000981">
    <property type="term" value="F:DNA-binding transcription factor activity, RNA polymerase II-specific"/>
    <property type="evidence" value="ECO:0007669"/>
    <property type="project" value="InterPro"/>
</dbReference>
<sequence>MRVTSKRSRGGCRNCKRSKIKCDERKPKCGHCIRKGKDDCTYSLALRWGNNPSRSLKTRKGDSKTTLLRDAINVTSSRDPHSSSATVNFPSLVPAEAGIEQLLWPTGHELLSSPGVSYRPQSFKESFLQAPLSPFSFDSPFSGHSERPINSGLAEPGTLELSHPSPSILSNSPYFSELFGFFLRETSRLLVPVPSYAYRSNPFHTLIPQMAMQSPALMGLILAFGANHRNKMTAYQEQCSFPSLDEKSSAKNIDGLLADELLSSTISQLLVKLMNAEERRSDTTLATILMLAGFDIFFCDTRNKWRAHILGAKKLLMDRLNSKSGTKTMIFKIPSANNVLDTETFLVHWFSYLNIIASLSSASPKNSTEASRGVGYEFCYEDNSAHTHELRLQLRDIDYFTGVDTKILSLLAGVSCLIEEKKVIEQPFGIHNLVLKALELDHEIRSYLEASEAARDRVESQLLGEDASSDTKLRFQTYKTMRATNLIFGLTGVLQLKRRVIGIPHNSKILKDLLAEVTALIDKEIPHNSSAASCITFCLFCCGCELIDDNLACHRETYTEHIEALLRKGVTSALQAQSIMKECWREKKCWWEILEEKNLDLAFAI</sequence>
<dbReference type="PANTHER" id="PTHR37534">
    <property type="entry name" value="TRANSCRIPTIONAL ACTIVATOR PROTEIN UGA3"/>
    <property type="match status" value="1"/>
</dbReference>
<comment type="subcellular location">
    <subcellularLocation>
        <location evidence="1">Nucleus</location>
    </subcellularLocation>
</comment>
<evidence type="ECO:0000256" key="1">
    <source>
        <dbReference type="ARBA" id="ARBA00004123"/>
    </source>
</evidence>
<dbReference type="AlphaFoldDB" id="C5DC48"/>
<dbReference type="GeneID" id="8290604"/>
<dbReference type="EMBL" id="CU928165">
    <property type="protein sequence ID" value="CAR21355.1"/>
    <property type="molecule type" value="Genomic_DNA"/>
</dbReference>
<dbReference type="InParanoid" id="C5DC48"/>
<dbReference type="InterPro" id="IPR001138">
    <property type="entry name" value="Zn2Cys6_DnaBD"/>
</dbReference>
<dbReference type="CDD" id="cd00067">
    <property type="entry name" value="GAL4"/>
    <property type="match status" value="1"/>
</dbReference>
<protein>
    <submittedName>
        <fullName evidence="4">KLTH0A07766p</fullName>
    </submittedName>
</protein>
<dbReference type="PANTHER" id="PTHR37534:SF43">
    <property type="entry name" value="FINGER DOMAIN PROTEIN, PUTATIVE (AFU_ORTHOLOGUE AFUA_1G01850)-RELATED"/>
    <property type="match status" value="1"/>
</dbReference>
<dbReference type="GO" id="GO:0045944">
    <property type="term" value="P:positive regulation of transcription by RNA polymerase II"/>
    <property type="evidence" value="ECO:0007669"/>
    <property type="project" value="TreeGrafter"/>
</dbReference>
<name>C5DC48_LACTC</name>
<evidence type="ECO:0000313" key="5">
    <source>
        <dbReference type="Proteomes" id="UP000002036"/>
    </source>
</evidence>
<gene>
    <name evidence="4" type="ordered locus">KLTH0A07766g</name>
</gene>
<dbReference type="GO" id="GO:0008270">
    <property type="term" value="F:zinc ion binding"/>
    <property type="evidence" value="ECO:0007669"/>
    <property type="project" value="InterPro"/>
</dbReference>
<dbReference type="Pfam" id="PF00172">
    <property type="entry name" value="Zn_clus"/>
    <property type="match status" value="1"/>
</dbReference>
<dbReference type="KEGG" id="lth:KLTH0A07766g"/>
<dbReference type="Proteomes" id="UP000002036">
    <property type="component" value="Chromosome A"/>
</dbReference>